<evidence type="ECO:0000313" key="2">
    <source>
        <dbReference type="Proteomes" id="UP000318538"/>
    </source>
</evidence>
<proteinExistence type="predicted"/>
<accession>A0A517N9S8</accession>
<organism evidence="1 2">
    <name type="scientific">Rubripirellula lacrimiformis</name>
    <dbReference type="NCBI Taxonomy" id="1930273"/>
    <lineage>
        <taxon>Bacteria</taxon>
        <taxon>Pseudomonadati</taxon>
        <taxon>Planctomycetota</taxon>
        <taxon>Planctomycetia</taxon>
        <taxon>Pirellulales</taxon>
        <taxon>Pirellulaceae</taxon>
        <taxon>Rubripirellula</taxon>
    </lineage>
</organism>
<dbReference type="RefSeq" id="WP_145169368.1">
    <property type="nucleotide sequence ID" value="NZ_CP036525.1"/>
</dbReference>
<dbReference type="AlphaFoldDB" id="A0A517N9S8"/>
<protein>
    <submittedName>
        <fullName evidence="1">Uncharacterized protein</fullName>
    </submittedName>
</protein>
<dbReference type="Proteomes" id="UP000318538">
    <property type="component" value="Chromosome"/>
</dbReference>
<name>A0A517N9S8_9BACT</name>
<dbReference type="OrthoDB" id="261242at2"/>
<dbReference type="EMBL" id="CP036525">
    <property type="protein sequence ID" value="QDT03758.1"/>
    <property type="molecule type" value="Genomic_DNA"/>
</dbReference>
<gene>
    <name evidence="1" type="ORF">K227x_21430</name>
</gene>
<reference evidence="1 2" key="1">
    <citation type="submission" date="2019-02" db="EMBL/GenBank/DDBJ databases">
        <title>Deep-cultivation of Planctomycetes and their phenomic and genomic characterization uncovers novel biology.</title>
        <authorList>
            <person name="Wiegand S."/>
            <person name="Jogler M."/>
            <person name="Boedeker C."/>
            <person name="Pinto D."/>
            <person name="Vollmers J."/>
            <person name="Rivas-Marin E."/>
            <person name="Kohn T."/>
            <person name="Peeters S.H."/>
            <person name="Heuer A."/>
            <person name="Rast P."/>
            <person name="Oberbeckmann S."/>
            <person name="Bunk B."/>
            <person name="Jeske O."/>
            <person name="Meyerdierks A."/>
            <person name="Storesund J.E."/>
            <person name="Kallscheuer N."/>
            <person name="Luecker S."/>
            <person name="Lage O.M."/>
            <person name="Pohl T."/>
            <person name="Merkel B.J."/>
            <person name="Hornburger P."/>
            <person name="Mueller R.-W."/>
            <person name="Bruemmer F."/>
            <person name="Labrenz M."/>
            <person name="Spormann A.M."/>
            <person name="Op den Camp H."/>
            <person name="Overmann J."/>
            <person name="Amann R."/>
            <person name="Jetten M.S.M."/>
            <person name="Mascher T."/>
            <person name="Medema M.H."/>
            <person name="Devos D.P."/>
            <person name="Kaster A.-K."/>
            <person name="Ovreas L."/>
            <person name="Rohde M."/>
            <person name="Galperin M.Y."/>
            <person name="Jogler C."/>
        </authorList>
    </citation>
    <scope>NUCLEOTIDE SEQUENCE [LARGE SCALE GENOMIC DNA]</scope>
    <source>
        <strain evidence="1 2">K22_7</strain>
    </source>
</reference>
<evidence type="ECO:0000313" key="1">
    <source>
        <dbReference type="EMBL" id="QDT03758.1"/>
    </source>
</evidence>
<dbReference type="KEGG" id="rlc:K227x_21430"/>
<sequence length="226" mass="24744">MWNTDQLGIASWQSEGSIWRFDARGGEHGIGMLPTDDASSVRRLSLSSVDQDRLPVAAEQFIRGDHWNVNYPQVDGSFALRLAFCPIQTTADRLVLEVCLSIQTDLLDTNPKIDIDVTCDDIDSFVPGDAWGSPQVQGSGCAPISLAKSKQESLAVLLGPHDGPFTTNLSTDSLLRLRLFGEFLEKGVIRKGRPWIVIDRSGNVPSESDLVPLWDQLCSSPLPLTP</sequence>
<keyword evidence="2" id="KW-1185">Reference proteome</keyword>